<reference evidence="4 5" key="3">
    <citation type="journal article" date="2015" name="Genome Announc.">
        <title>Draft Genome Sequence of the Archiascomycetous Yeast Saitoella complicata.</title>
        <authorList>
            <person name="Yamauchi K."/>
            <person name="Kondo S."/>
            <person name="Hamamoto M."/>
            <person name="Takahashi Y."/>
            <person name="Ogura Y."/>
            <person name="Hayashi T."/>
            <person name="Nishida H."/>
        </authorList>
    </citation>
    <scope>NUCLEOTIDE SEQUENCE [LARGE SCALE GENOMIC DNA]</scope>
    <source>
        <strain evidence="4 5">NRRL Y-17804</strain>
    </source>
</reference>
<dbReference type="Proteomes" id="UP000033140">
    <property type="component" value="Unassembled WGS sequence"/>
</dbReference>
<feature type="compositionally biased region" description="Pro residues" evidence="2">
    <location>
        <begin position="23"/>
        <end position="41"/>
    </location>
</feature>
<dbReference type="AlphaFoldDB" id="A0A0E9NB73"/>
<accession>A0A0E9NB73</accession>
<dbReference type="InterPro" id="IPR018466">
    <property type="entry name" value="Kre9/Knh1-like_N"/>
</dbReference>
<reference evidence="4 5" key="2">
    <citation type="journal article" date="2014" name="J. Gen. Appl. Microbiol.">
        <title>The early diverging ascomycetous budding yeast Saitoella complicata has three histone deacetylases belonging to the Clr6, Hos2, and Rpd3 lineages.</title>
        <authorList>
            <person name="Nishida H."/>
            <person name="Matsumoto T."/>
            <person name="Kondo S."/>
            <person name="Hamamoto M."/>
            <person name="Yoshikawa H."/>
        </authorList>
    </citation>
    <scope>NUCLEOTIDE SEQUENCE [LARGE SCALE GENOMIC DNA]</scope>
    <source>
        <strain evidence="4 5">NRRL Y-17804</strain>
    </source>
</reference>
<keyword evidence="1" id="KW-0732">Signal</keyword>
<sequence>MHDIPRLLSSAKLRSWLSAVDPPIKPPGAPHGPSHRPPQFPPRLQRTGKASRKALLFCDEVEVRLRRPGRIKPRSDPRSWKRLPPSHKDLRVKSFFKQAVMRFSLTAVLAAAAATLAAAYTTPVTLGADNAIYTPGLNQQVEAGSPFTITWDPTTEGTVTIVLLRGPSENILPLYAIVENLANTGRYDWTPSTALEPDTTHYGLQLIVDSDGNYQYSTQFGVVNPYYRSTSSSSAASSSSSSAASSSVATTSGQRTSTTTVTVFGSAPTTFSTISTSATSALNTTATVVPTAYIAAVNTTLSLPIAAAAPAAAPYQNTTGAAVAAVAAAQAAAPWTNTTSSGAAVAAVSTFSNSTTNSTGGAVTLPAFTGAGLKTGISAVVIAAGFLAVAI</sequence>
<feature type="region of interest" description="Disordered" evidence="2">
    <location>
        <begin position="19"/>
        <end position="46"/>
    </location>
</feature>
<dbReference type="PANTHER" id="PTHR40633:SF1">
    <property type="entry name" value="GPI ANCHORED SERINE-THREONINE RICH PROTEIN (AFU_ORTHOLOGUE AFUA_1G03630)"/>
    <property type="match status" value="1"/>
</dbReference>
<evidence type="ECO:0000259" key="3">
    <source>
        <dbReference type="Pfam" id="PF10342"/>
    </source>
</evidence>
<dbReference type="Pfam" id="PF10342">
    <property type="entry name" value="Kre9_KNH"/>
    <property type="match status" value="1"/>
</dbReference>
<reference evidence="4 5" key="1">
    <citation type="journal article" date="2011" name="J. Gen. Appl. Microbiol.">
        <title>Draft genome sequencing of the enigmatic yeast Saitoella complicata.</title>
        <authorList>
            <person name="Nishida H."/>
            <person name="Hamamoto M."/>
            <person name="Sugiyama J."/>
        </authorList>
    </citation>
    <scope>NUCLEOTIDE SEQUENCE [LARGE SCALE GENOMIC DNA]</scope>
    <source>
        <strain evidence="4 5">NRRL Y-17804</strain>
    </source>
</reference>
<evidence type="ECO:0000313" key="5">
    <source>
        <dbReference type="Proteomes" id="UP000033140"/>
    </source>
</evidence>
<organism evidence="4 5">
    <name type="scientific">Saitoella complicata (strain BCRC 22490 / CBS 7301 / JCM 7358 / NBRC 10748 / NRRL Y-17804)</name>
    <dbReference type="NCBI Taxonomy" id="698492"/>
    <lineage>
        <taxon>Eukaryota</taxon>
        <taxon>Fungi</taxon>
        <taxon>Dikarya</taxon>
        <taxon>Ascomycota</taxon>
        <taxon>Taphrinomycotina</taxon>
        <taxon>Taphrinomycotina incertae sedis</taxon>
        <taxon>Saitoella</taxon>
    </lineage>
</organism>
<name>A0A0E9NB73_SAICN</name>
<protein>
    <recommendedName>
        <fullName evidence="3">Yeast cell wall synthesis Kre9/Knh1-like N-terminal domain-containing protein</fullName>
    </recommendedName>
</protein>
<comment type="caution">
    <text evidence="4">The sequence shown here is derived from an EMBL/GenBank/DDBJ whole genome shotgun (WGS) entry which is preliminary data.</text>
</comment>
<dbReference type="EMBL" id="BACD03000007">
    <property type="protein sequence ID" value="GAO47053.1"/>
    <property type="molecule type" value="Genomic_DNA"/>
</dbReference>
<feature type="domain" description="Yeast cell wall synthesis Kre9/Knh1-like N-terminal" evidence="3">
    <location>
        <begin position="134"/>
        <end position="222"/>
    </location>
</feature>
<dbReference type="PANTHER" id="PTHR40633">
    <property type="entry name" value="MATRIX PROTEIN, PUTATIVE (AFU_ORTHOLOGUE AFUA_8G05410)-RELATED"/>
    <property type="match status" value="1"/>
</dbReference>
<keyword evidence="5" id="KW-1185">Reference proteome</keyword>
<proteinExistence type="predicted"/>
<gene>
    <name evidence="4" type="ORF">G7K_1265-t1</name>
</gene>
<evidence type="ECO:0000256" key="2">
    <source>
        <dbReference type="SAM" id="MobiDB-lite"/>
    </source>
</evidence>
<evidence type="ECO:0000256" key="1">
    <source>
        <dbReference type="ARBA" id="ARBA00022729"/>
    </source>
</evidence>
<dbReference type="InterPro" id="IPR052982">
    <property type="entry name" value="SRP1/TIP1-like"/>
</dbReference>
<evidence type="ECO:0000313" key="4">
    <source>
        <dbReference type="EMBL" id="GAO47053.1"/>
    </source>
</evidence>